<evidence type="ECO:0000313" key="7">
    <source>
        <dbReference type="EMBL" id="MBF4764627.1"/>
    </source>
</evidence>
<dbReference type="Proteomes" id="UP000640489">
    <property type="component" value="Unassembled WGS sequence"/>
</dbReference>
<keyword evidence="2 5" id="KW-0812">Transmembrane</keyword>
<keyword evidence="8" id="KW-1185">Reference proteome</keyword>
<proteinExistence type="predicted"/>
<evidence type="ECO:0000256" key="2">
    <source>
        <dbReference type="ARBA" id="ARBA00022692"/>
    </source>
</evidence>
<dbReference type="AlphaFoldDB" id="A0A930VDM5"/>
<keyword evidence="3 5" id="KW-1133">Transmembrane helix</keyword>
<feature type="transmembrane region" description="Helical" evidence="5">
    <location>
        <begin position="74"/>
        <end position="93"/>
    </location>
</feature>
<dbReference type="GO" id="GO:0016020">
    <property type="term" value="C:membrane"/>
    <property type="evidence" value="ECO:0007669"/>
    <property type="project" value="UniProtKB-SubCell"/>
</dbReference>
<sequence length="171" mass="18444">MKEWFGTLARLVVGGVWLAAGLLKVSDGAASVRAVRAFRLLPESVVPTVGHALPALEIVIGLALVLGALTRGTAVVSSLLQLAFIIGIASAWARGLEIKCGCFGNGGFDADAASKYPWDIARDTGLVLLSLWLVWRPRTRLALDTFIFRPLNSYQSAEELDHVDEQAHVHR</sequence>
<dbReference type="EMBL" id="JADKPN010000010">
    <property type="protein sequence ID" value="MBF4764627.1"/>
    <property type="molecule type" value="Genomic_DNA"/>
</dbReference>
<dbReference type="GO" id="GO:0030416">
    <property type="term" value="P:methylamine metabolic process"/>
    <property type="evidence" value="ECO:0007669"/>
    <property type="project" value="InterPro"/>
</dbReference>
<feature type="domain" description="Methylamine utilisation protein MauE" evidence="6">
    <location>
        <begin position="3"/>
        <end position="135"/>
    </location>
</feature>
<organism evidence="7 8">
    <name type="scientific">Nocardioides islandensis</name>
    <dbReference type="NCBI Taxonomy" id="433663"/>
    <lineage>
        <taxon>Bacteria</taxon>
        <taxon>Bacillati</taxon>
        <taxon>Actinomycetota</taxon>
        <taxon>Actinomycetes</taxon>
        <taxon>Propionibacteriales</taxon>
        <taxon>Nocardioidaceae</taxon>
        <taxon>Nocardioides</taxon>
    </lineage>
</organism>
<accession>A0A930VDM5</accession>
<name>A0A930VDM5_9ACTN</name>
<reference evidence="7" key="1">
    <citation type="submission" date="2020-11" db="EMBL/GenBank/DDBJ databases">
        <title>Nocardioides sp. nov., isolated from Soil of Cynanchum wilfordii Hemsley rhizosphere.</title>
        <authorList>
            <person name="Lee J.-S."/>
            <person name="Suh M.K."/>
            <person name="Kim J.-S."/>
        </authorList>
    </citation>
    <scope>NUCLEOTIDE SEQUENCE</scope>
    <source>
        <strain evidence="7">KCTC 19275</strain>
    </source>
</reference>
<evidence type="ECO:0000256" key="5">
    <source>
        <dbReference type="SAM" id="Phobius"/>
    </source>
</evidence>
<keyword evidence="4 5" id="KW-0472">Membrane</keyword>
<evidence type="ECO:0000313" key="8">
    <source>
        <dbReference type="Proteomes" id="UP000640489"/>
    </source>
</evidence>
<protein>
    <submittedName>
        <fullName evidence="7">DoxX family protein</fullName>
    </submittedName>
</protein>
<dbReference type="RefSeq" id="WP_194707812.1">
    <property type="nucleotide sequence ID" value="NZ_JADKPN010000010.1"/>
</dbReference>
<evidence type="ECO:0000256" key="4">
    <source>
        <dbReference type="ARBA" id="ARBA00023136"/>
    </source>
</evidence>
<feature type="transmembrane region" description="Helical" evidence="5">
    <location>
        <begin position="52"/>
        <end position="69"/>
    </location>
</feature>
<comment type="subcellular location">
    <subcellularLocation>
        <location evidence="1">Membrane</location>
        <topology evidence="1">Multi-pass membrane protein</topology>
    </subcellularLocation>
</comment>
<gene>
    <name evidence="7" type="ORF">ISU07_15955</name>
</gene>
<dbReference type="Pfam" id="PF07291">
    <property type="entry name" value="MauE"/>
    <property type="match status" value="1"/>
</dbReference>
<comment type="caution">
    <text evidence="7">The sequence shown here is derived from an EMBL/GenBank/DDBJ whole genome shotgun (WGS) entry which is preliminary data.</text>
</comment>
<evidence type="ECO:0000256" key="3">
    <source>
        <dbReference type="ARBA" id="ARBA00022989"/>
    </source>
</evidence>
<evidence type="ECO:0000259" key="6">
    <source>
        <dbReference type="Pfam" id="PF07291"/>
    </source>
</evidence>
<dbReference type="InterPro" id="IPR009908">
    <property type="entry name" value="Methylamine_util_MauE"/>
</dbReference>
<evidence type="ECO:0000256" key="1">
    <source>
        <dbReference type="ARBA" id="ARBA00004141"/>
    </source>
</evidence>